<reference evidence="1" key="1">
    <citation type="submission" date="2020-05" db="EMBL/GenBank/DDBJ databases">
        <authorList>
            <person name="Chiriac C."/>
            <person name="Salcher M."/>
            <person name="Ghai R."/>
            <person name="Kavagutti S V."/>
        </authorList>
    </citation>
    <scope>NUCLEOTIDE SEQUENCE</scope>
</reference>
<name>A0A6J5PS74_9CAUD</name>
<gene>
    <name evidence="1" type="ORF">UFOVP929_29</name>
</gene>
<organism evidence="1">
    <name type="scientific">uncultured Caudovirales phage</name>
    <dbReference type="NCBI Taxonomy" id="2100421"/>
    <lineage>
        <taxon>Viruses</taxon>
        <taxon>Duplodnaviria</taxon>
        <taxon>Heunggongvirae</taxon>
        <taxon>Uroviricota</taxon>
        <taxon>Caudoviricetes</taxon>
        <taxon>Peduoviridae</taxon>
        <taxon>Maltschvirus</taxon>
        <taxon>Maltschvirus maltsch</taxon>
    </lineage>
</organism>
<sequence>MRFVSRSANYTFIVRGETEYEVFETAEGTMIPRTIRKPPLIVEFKHGMAYPDESYAALMHWSGVPTSRTDPERIDSQGVGVANVFGAVPYQRGVAIQDGLGRIMGVSNAARPQYNFSLFDSEWFEDANDRKESEEALLKNSDNGLWYVKVGALEVEPPWPNYKQIRAKKGMTVAATIAAKCEEDGYSVAAVLAYEKAHDNRPIVVEALEALGTKEAVKAEEFKALEVEIS</sequence>
<evidence type="ECO:0000313" key="1">
    <source>
        <dbReference type="EMBL" id="CAB4171908.1"/>
    </source>
</evidence>
<dbReference type="EMBL" id="LR796871">
    <property type="protein sequence ID" value="CAB4171908.1"/>
    <property type="molecule type" value="Genomic_DNA"/>
</dbReference>
<accession>A0A6J5PS74</accession>
<proteinExistence type="predicted"/>
<protein>
    <submittedName>
        <fullName evidence="1">Uncharacterized protein</fullName>
    </submittedName>
</protein>